<reference evidence="2" key="2">
    <citation type="submission" date="2013-04" db="EMBL/GenBank/DDBJ databases">
        <title>Bisphenol A degrading Sphingobium sp. strain BiD32.</title>
        <authorList>
            <person name="Nielsen J.L."/>
            <person name="Zhou N.A."/>
            <person name="Kjeldal H."/>
        </authorList>
    </citation>
    <scope>NUCLEOTIDE SEQUENCE [LARGE SCALE GENOMIC DNA]</scope>
    <source>
        <strain evidence="2">BiD32</strain>
    </source>
</reference>
<accession>N1MN72</accession>
<evidence type="ECO:0000313" key="1">
    <source>
        <dbReference type="EMBL" id="CCW18650.1"/>
    </source>
</evidence>
<comment type="caution">
    <text evidence="1">The sequence shown here is derived from an EMBL/GenBank/DDBJ whole genome shotgun (WGS) entry which is preliminary data.</text>
</comment>
<gene>
    <name evidence="1" type="ORF">EBBID32_30040</name>
</gene>
<keyword evidence="2" id="KW-1185">Reference proteome</keyword>
<organism evidence="1 2">
    <name type="scientific">Sphingobium indicum BiD32</name>
    <dbReference type="NCBI Taxonomy" id="1301087"/>
    <lineage>
        <taxon>Bacteria</taxon>
        <taxon>Pseudomonadati</taxon>
        <taxon>Pseudomonadota</taxon>
        <taxon>Alphaproteobacteria</taxon>
        <taxon>Sphingomonadales</taxon>
        <taxon>Sphingomonadaceae</taxon>
        <taxon>Sphingobium</taxon>
    </lineage>
</organism>
<dbReference type="Proteomes" id="UP000013201">
    <property type="component" value="Unassembled WGS sequence"/>
</dbReference>
<protein>
    <submittedName>
        <fullName evidence="1">Uncharacterized protein</fullName>
    </submittedName>
</protein>
<reference evidence="1 2" key="1">
    <citation type="submission" date="2013-03" db="EMBL/GenBank/DDBJ databases">
        <authorList>
            <person name="Le V."/>
        </authorList>
    </citation>
    <scope>NUCLEOTIDE SEQUENCE [LARGE SCALE GENOMIC DNA]</scope>
    <source>
        <strain evidence="1 2">BiD32</strain>
    </source>
</reference>
<proteinExistence type="predicted"/>
<dbReference type="AlphaFoldDB" id="N1MN72"/>
<sequence length="55" mass="5953">MVQVKAFGSHDAMLLIDCGNGGGFYIGGLPRSASFWRGARPFATARRPDSAVRWP</sequence>
<evidence type="ECO:0000313" key="2">
    <source>
        <dbReference type="Proteomes" id="UP000013201"/>
    </source>
</evidence>
<name>N1MN72_9SPHN</name>
<dbReference type="EMBL" id="CAVK010000146">
    <property type="protein sequence ID" value="CCW18650.1"/>
    <property type="molecule type" value="Genomic_DNA"/>
</dbReference>